<dbReference type="Pfam" id="PF00881">
    <property type="entry name" value="Nitroreductase"/>
    <property type="match status" value="1"/>
</dbReference>
<keyword evidence="5" id="KW-0560">Oxidoreductase</keyword>
<dbReference type="STRING" id="48727.SAMN05192555_102391"/>
<dbReference type="Proteomes" id="UP000199107">
    <property type="component" value="Unassembled WGS sequence"/>
</dbReference>
<dbReference type="GO" id="GO:0016491">
    <property type="term" value="F:oxidoreductase activity"/>
    <property type="evidence" value="ECO:0007669"/>
    <property type="project" value="UniProtKB-KW"/>
</dbReference>
<feature type="domain" description="Nitroreductase" evidence="6">
    <location>
        <begin position="7"/>
        <end position="197"/>
    </location>
</feature>
<evidence type="ECO:0000256" key="3">
    <source>
        <dbReference type="ARBA" id="ARBA00022630"/>
    </source>
</evidence>
<dbReference type="OrthoDB" id="9784375at2"/>
<dbReference type="InterPro" id="IPR029479">
    <property type="entry name" value="Nitroreductase"/>
</dbReference>
<evidence type="ECO:0000313" key="8">
    <source>
        <dbReference type="Proteomes" id="UP000199107"/>
    </source>
</evidence>
<dbReference type="PANTHER" id="PTHR43673:SF2">
    <property type="entry name" value="NITROREDUCTASE"/>
    <property type="match status" value="1"/>
</dbReference>
<dbReference type="InterPro" id="IPR000415">
    <property type="entry name" value="Nitroreductase-like"/>
</dbReference>
<dbReference type="PANTHER" id="PTHR43673">
    <property type="entry name" value="NAD(P)H NITROREDUCTASE YDGI-RELATED"/>
    <property type="match status" value="1"/>
</dbReference>
<dbReference type="AlphaFoldDB" id="A0A1G9H9K5"/>
<evidence type="ECO:0000256" key="4">
    <source>
        <dbReference type="ARBA" id="ARBA00022643"/>
    </source>
</evidence>
<keyword evidence="8" id="KW-1185">Reference proteome</keyword>
<evidence type="ECO:0000256" key="5">
    <source>
        <dbReference type="ARBA" id="ARBA00023002"/>
    </source>
</evidence>
<keyword evidence="3" id="KW-0285">Flavoprotein</keyword>
<dbReference type="EMBL" id="FNGH01000002">
    <property type="protein sequence ID" value="SDL09454.1"/>
    <property type="molecule type" value="Genomic_DNA"/>
</dbReference>
<proteinExistence type="inferred from homology"/>
<gene>
    <name evidence="7" type="ORF">SAMN05192555_102391</name>
</gene>
<protein>
    <submittedName>
        <fullName evidence="7">Nitroreductase</fullName>
    </submittedName>
</protein>
<evidence type="ECO:0000313" key="7">
    <source>
        <dbReference type="EMBL" id="SDL09454.1"/>
    </source>
</evidence>
<sequence length="223" mass="25454">MHVDNAILSRRSVRRFLPTPVPRETLAHLLRVASQAPSGSNIQPWQVHVVSGAPLAALSRALQDAFDNEPEQHRAEYVYYPREWFEPYIGRRRRCGYGLYETLGIHRDEHDKRRAQARRNYTFFDAPVAMILTLDRRLDTGSFMDCGMFLQSLMLAARGQGLHSCAQAAIAPYHRVVREQLTLDDSELVLCALAMGHADPDAPENGFVPVREMPERFTRFYGD</sequence>
<evidence type="ECO:0000256" key="2">
    <source>
        <dbReference type="ARBA" id="ARBA00007118"/>
    </source>
</evidence>
<accession>A0A1G9H9K5</accession>
<dbReference type="SUPFAM" id="SSF55469">
    <property type="entry name" value="FMN-dependent nitroreductase-like"/>
    <property type="match status" value="1"/>
</dbReference>
<evidence type="ECO:0000256" key="1">
    <source>
        <dbReference type="ARBA" id="ARBA00001917"/>
    </source>
</evidence>
<organism evidence="7 8">
    <name type="scientific">Franzmannia pantelleriensis</name>
    <dbReference type="NCBI Taxonomy" id="48727"/>
    <lineage>
        <taxon>Bacteria</taxon>
        <taxon>Pseudomonadati</taxon>
        <taxon>Pseudomonadota</taxon>
        <taxon>Gammaproteobacteria</taxon>
        <taxon>Oceanospirillales</taxon>
        <taxon>Halomonadaceae</taxon>
        <taxon>Franzmannia</taxon>
    </lineage>
</organism>
<reference evidence="8" key="1">
    <citation type="submission" date="2016-10" db="EMBL/GenBank/DDBJ databases">
        <authorList>
            <person name="Varghese N."/>
            <person name="Submissions S."/>
        </authorList>
    </citation>
    <scope>NUCLEOTIDE SEQUENCE [LARGE SCALE GENOMIC DNA]</scope>
    <source>
        <strain evidence="8">AAP</strain>
    </source>
</reference>
<comment type="similarity">
    <text evidence="2">Belongs to the nitroreductase family.</text>
</comment>
<dbReference type="CDD" id="cd02136">
    <property type="entry name" value="PnbA_NfnB-like"/>
    <property type="match status" value="1"/>
</dbReference>
<dbReference type="Gene3D" id="3.40.109.10">
    <property type="entry name" value="NADH Oxidase"/>
    <property type="match status" value="1"/>
</dbReference>
<keyword evidence="4" id="KW-0288">FMN</keyword>
<name>A0A1G9H9K5_9GAMM</name>
<evidence type="ECO:0000259" key="6">
    <source>
        <dbReference type="Pfam" id="PF00881"/>
    </source>
</evidence>
<comment type="cofactor">
    <cofactor evidence="1">
        <name>FMN</name>
        <dbReference type="ChEBI" id="CHEBI:58210"/>
    </cofactor>
</comment>
<dbReference type="RefSeq" id="WP_089657226.1">
    <property type="nucleotide sequence ID" value="NZ_FNGH01000002.1"/>
</dbReference>